<evidence type="ECO:0000256" key="4">
    <source>
        <dbReference type="ARBA" id="ARBA00022692"/>
    </source>
</evidence>
<protein>
    <recommendedName>
        <fullName evidence="10">Glycerol-3-phosphate acyltransferase</fullName>
    </recommendedName>
    <alternativeName>
        <fullName evidence="10">Acyl-PO4 G3P acyltransferase</fullName>
    </alternativeName>
    <alternativeName>
        <fullName evidence="10">Acyl-phosphate--glycerol-3-phosphate acyltransferase</fullName>
    </alternativeName>
    <alternativeName>
        <fullName evidence="10">G3P acyltransferase</fullName>
        <shortName evidence="10">GPAT</shortName>
        <ecNumber evidence="10">2.3.1.275</ecNumber>
    </alternativeName>
    <alternativeName>
        <fullName evidence="10">Lysophosphatidic acid synthase</fullName>
        <shortName evidence="10">LPA synthase</shortName>
    </alternativeName>
</protein>
<evidence type="ECO:0000256" key="9">
    <source>
        <dbReference type="ARBA" id="ARBA00023264"/>
    </source>
</evidence>
<gene>
    <name evidence="10" type="primary">plsY</name>
    <name evidence="11" type="ORF">SAMN02910280_1970</name>
</gene>
<evidence type="ECO:0000256" key="3">
    <source>
        <dbReference type="ARBA" id="ARBA00022679"/>
    </source>
</evidence>
<reference evidence="11 12" key="1">
    <citation type="submission" date="2016-11" db="EMBL/GenBank/DDBJ databases">
        <authorList>
            <person name="Jaros S."/>
            <person name="Januszkiewicz K."/>
            <person name="Wedrychowicz H."/>
        </authorList>
    </citation>
    <scope>NUCLEOTIDE SEQUENCE [LARGE SCALE GENOMIC DNA]</scope>
    <source>
        <strain evidence="11 12">YL228</strain>
    </source>
</reference>
<evidence type="ECO:0000313" key="12">
    <source>
        <dbReference type="Proteomes" id="UP000183461"/>
    </source>
</evidence>
<keyword evidence="3 10" id="KW-0808">Transferase</keyword>
<dbReference type="EMBL" id="FPIP01000004">
    <property type="protein sequence ID" value="SFW34302.1"/>
    <property type="molecule type" value="Genomic_DNA"/>
</dbReference>
<evidence type="ECO:0000256" key="7">
    <source>
        <dbReference type="ARBA" id="ARBA00023136"/>
    </source>
</evidence>
<dbReference type="RefSeq" id="WP_051530499.1">
    <property type="nucleotide sequence ID" value="NZ_CACVNT010000034.1"/>
</dbReference>
<dbReference type="Pfam" id="PF02660">
    <property type="entry name" value="G3P_acyltransf"/>
    <property type="match status" value="1"/>
</dbReference>
<dbReference type="EC" id="2.3.1.275" evidence="10"/>
<keyword evidence="2 10" id="KW-0444">Lipid biosynthesis</keyword>
<organism evidence="11 12">
    <name type="scientific">Ruminococcus flavefaciens</name>
    <dbReference type="NCBI Taxonomy" id="1265"/>
    <lineage>
        <taxon>Bacteria</taxon>
        <taxon>Bacillati</taxon>
        <taxon>Bacillota</taxon>
        <taxon>Clostridia</taxon>
        <taxon>Eubacteriales</taxon>
        <taxon>Oscillospiraceae</taxon>
        <taxon>Ruminococcus</taxon>
    </lineage>
</organism>
<comment type="subunit">
    <text evidence="10">Probably interacts with PlsX.</text>
</comment>
<feature type="transmembrane region" description="Helical" evidence="10">
    <location>
        <begin position="121"/>
        <end position="148"/>
    </location>
</feature>
<keyword evidence="8 10" id="KW-0594">Phospholipid biosynthesis</keyword>
<dbReference type="Proteomes" id="UP000183461">
    <property type="component" value="Unassembled WGS sequence"/>
</dbReference>
<evidence type="ECO:0000256" key="8">
    <source>
        <dbReference type="ARBA" id="ARBA00023209"/>
    </source>
</evidence>
<dbReference type="HAMAP" id="MF_01043">
    <property type="entry name" value="PlsY"/>
    <property type="match status" value="1"/>
</dbReference>
<comment type="subcellular location">
    <subcellularLocation>
        <location evidence="10">Cell membrane</location>
        <topology evidence="10">Multi-pass membrane protein</topology>
    </subcellularLocation>
</comment>
<comment type="similarity">
    <text evidence="10">Belongs to the PlsY family.</text>
</comment>
<dbReference type="SMART" id="SM01207">
    <property type="entry name" value="G3P_acyltransf"/>
    <property type="match status" value="1"/>
</dbReference>
<keyword evidence="4 10" id="KW-0812">Transmembrane</keyword>
<dbReference type="PANTHER" id="PTHR30309:SF0">
    <property type="entry name" value="GLYCEROL-3-PHOSPHATE ACYLTRANSFERASE-RELATED"/>
    <property type="match status" value="1"/>
</dbReference>
<feature type="transmembrane region" description="Helical" evidence="10">
    <location>
        <begin position="94"/>
        <end position="115"/>
    </location>
</feature>
<dbReference type="AlphaFoldDB" id="A0A1K1NIS1"/>
<dbReference type="UniPathway" id="UPA00085"/>
<evidence type="ECO:0000256" key="6">
    <source>
        <dbReference type="ARBA" id="ARBA00023098"/>
    </source>
</evidence>
<proteinExistence type="inferred from homology"/>
<feature type="transmembrane region" description="Helical" evidence="10">
    <location>
        <begin position="6"/>
        <end position="27"/>
    </location>
</feature>
<evidence type="ECO:0000256" key="5">
    <source>
        <dbReference type="ARBA" id="ARBA00022989"/>
    </source>
</evidence>
<keyword evidence="9 10" id="KW-1208">Phospholipid metabolism</keyword>
<evidence type="ECO:0000256" key="10">
    <source>
        <dbReference type="HAMAP-Rule" id="MF_01043"/>
    </source>
</evidence>
<dbReference type="GO" id="GO:0008654">
    <property type="term" value="P:phospholipid biosynthetic process"/>
    <property type="evidence" value="ECO:0007669"/>
    <property type="project" value="UniProtKB-UniRule"/>
</dbReference>
<keyword evidence="6 10" id="KW-0443">Lipid metabolism</keyword>
<keyword evidence="5 10" id="KW-1133">Transmembrane helix</keyword>
<dbReference type="NCBIfam" id="TIGR00023">
    <property type="entry name" value="glycerol-3-phosphate 1-O-acyltransferase PlsY"/>
    <property type="match status" value="1"/>
</dbReference>
<keyword evidence="1 10" id="KW-1003">Cell membrane</keyword>
<evidence type="ECO:0000256" key="1">
    <source>
        <dbReference type="ARBA" id="ARBA00022475"/>
    </source>
</evidence>
<keyword evidence="11" id="KW-0012">Acyltransferase</keyword>
<accession>A0A1K1NIS1</accession>
<evidence type="ECO:0000313" key="11">
    <source>
        <dbReference type="EMBL" id="SFW34302.1"/>
    </source>
</evidence>
<name>A0A1K1NIS1_RUMFL</name>
<dbReference type="PANTHER" id="PTHR30309">
    <property type="entry name" value="INNER MEMBRANE PROTEIN YGIH"/>
    <property type="match status" value="1"/>
</dbReference>
<dbReference type="GO" id="GO:0043772">
    <property type="term" value="F:acyl-phosphate glycerol-3-phosphate acyltransferase activity"/>
    <property type="evidence" value="ECO:0007669"/>
    <property type="project" value="UniProtKB-UniRule"/>
</dbReference>
<comment type="pathway">
    <text evidence="10">Lipid metabolism; phospholipid metabolism.</text>
</comment>
<feature type="transmembrane region" description="Helical" evidence="10">
    <location>
        <begin position="180"/>
        <end position="199"/>
    </location>
</feature>
<keyword evidence="7 10" id="KW-0472">Membrane</keyword>
<dbReference type="GO" id="GO:0005886">
    <property type="term" value="C:plasma membrane"/>
    <property type="evidence" value="ECO:0007669"/>
    <property type="project" value="UniProtKB-SubCell"/>
</dbReference>
<dbReference type="InterPro" id="IPR003811">
    <property type="entry name" value="G3P_acylTferase_PlsY"/>
</dbReference>
<comment type="catalytic activity">
    <reaction evidence="10">
        <text>an acyl phosphate + sn-glycerol 3-phosphate = a 1-acyl-sn-glycero-3-phosphate + phosphate</text>
        <dbReference type="Rhea" id="RHEA:34075"/>
        <dbReference type="ChEBI" id="CHEBI:43474"/>
        <dbReference type="ChEBI" id="CHEBI:57597"/>
        <dbReference type="ChEBI" id="CHEBI:57970"/>
        <dbReference type="ChEBI" id="CHEBI:59918"/>
        <dbReference type="EC" id="2.3.1.275"/>
    </reaction>
</comment>
<comment type="function">
    <text evidence="10">Catalyzes the transfer of an acyl group from acyl-phosphate (acyl-PO(4)) to glycerol-3-phosphate (G3P) to form lysophosphatidic acid (LPA). This enzyme utilizes acyl-phosphate as fatty acyl donor, but not acyl-CoA or acyl-ACP.</text>
</comment>
<evidence type="ECO:0000256" key="2">
    <source>
        <dbReference type="ARBA" id="ARBA00022516"/>
    </source>
</evidence>
<sequence>MKVFFSIIVAAGLGYFLGSINFSIIVVRMMTGRDIRDMGSKNAGLTNTLRCAGKPSALLTLIGDLLKGVVAVFLARGFCHLLHAGMLPGNDTHYIGYIAGLFAIIGHVFPIYYGFKGGKGVLVGAASFLAVDYKVFLALLAIFVVILAISKYVSLASIISTAYCPLATLLMSWIVDGYSFGRSCLYMLLSLPMAAMVIFMHRSNIQRLIDGNENKFTFNTIDIGRE</sequence>